<reference evidence="7 8" key="1">
    <citation type="journal article" date="2015" name="Genome Biol. Evol.">
        <title>The genome of winter moth (Operophtera brumata) provides a genomic perspective on sexual dimorphism and phenology.</title>
        <authorList>
            <person name="Derks M.F."/>
            <person name="Smit S."/>
            <person name="Salis L."/>
            <person name="Schijlen E."/>
            <person name="Bossers A."/>
            <person name="Mateman C."/>
            <person name="Pijl A.S."/>
            <person name="de Ridder D."/>
            <person name="Groenen M.A."/>
            <person name="Visser M.E."/>
            <person name="Megens H.J."/>
        </authorList>
    </citation>
    <scope>NUCLEOTIDE SEQUENCE [LARGE SCALE GENOMIC DNA]</scope>
    <source>
        <strain evidence="7">WM2013NL</strain>
        <tissue evidence="7">Head and thorax</tissue>
    </source>
</reference>
<dbReference type="Proteomes" id="UP000037510">
    <property type="component" value="Unassembled WGS sequence"/>
</dbReference>
<keyword evidence="8" id="KW-1185">Reference proteome</keyword>
<accession>A0A0L7LKL7</accession>
<dbReference type="STRING" id="104452.A0A0L7LKL7"/>
<proteinExistence type="inferred from homology"/>
<evidence type="ECO:0000256" key="1">
    <source>
        <dbReference type="ARBA" id="ARBA00004138"/>
    </source>
</evidence>
<organism evidence="7 8">
    <name type="scientific">Operophtera brumata</name>
    <name type="common">Winter moth</name>
    <name type="synonym">Phalaena brumata</name>
    <dbReference type="NCBI Taxonomy" id="104452"/>
    <lineage>
        <taxon>Eukaryota</taxon>
        <taxon>Metazoa</taxon>
        <taxon>Ecdysozoa</taxon>
        <taxon>Arthropoda</taxon>
        <taxon>Hexapoda</taxon>
        <taxon>Insecta</taxon>
        <taxon>Pterygota</taxon>
        <taxon>Neoptera</taxon>
        <taxon>Endopterygota</taxon>
        <taxon>Lepidoptera</taxon>
        <taxon>Glossata</taxon>
        <taxon>Ditrysia</taxon>
        <taxon>Geometroidea</taxon>
        <taxon>Geometridae</taxon>
        <taxon>Larentiinae</taxon>
        <taxon>Operophtera</taxon>
    </lineage>
</organism>
<evidence type="ECO:0000256" key="2">
    <source>
        <dbReference type="ARBA" id="ARBA00004245"/>
    </source>
</evidence>
<dbReference type="GO" id="GO:0005879">
    <property type="term" value="C:axonemal microtubule"/>
    <property type="evidence" value="ECO:0007669"/>
    <property type="project" value="InterPro"/>
</dbReference>
<comment type="subcellular location">
    <subcellularLocation>
        <location evidence="1">Cell projection</location>
        <location evidence="1">Cilium</location>
    </subcellularLocation>
    <subcellularLocation>
        <location evidence="2">Cytoplasm</location>
        <location evidence="2">Cytoskeleton</location>
    </subcellularLocation>
</comment>
<comment type="caution">
    <text evidence="7">The sequence shown here is derived from an EMBL/GenBank/DDBJ whole genome shotgun (WGS) entry which is preliminary data.</text>
</comment>
<keyword evidence="4" id="KW-0206">Cytoskeleton</keyword>
<dbReference type="EMBL" id="JTDY01000760">
    <property type="protein sequence ID" value="KOB75975.1"/>
    <property type="molecule type" value="Genomic_DNA"/>
</dbReference>
<dbReference type="Pfam" id="PF14892">
    <property type="entry name" value="PIRC1_2"/>
    <property type="match status" value="1"/>
</dbReference>
<name>A0A0L7LKL7_OPEBR</name>
<keyword evidence="3" id="KW-0963">Cytoplasm</keyword>
<evidence type="ECO:0000256" key="5">
    <source>
        <dbReference type="ARBA" id="ARBA00023273"/>
    </source>
</evidence>
<dbReference type="PANTHER" id="PTHR20899:SF1">
    <property type="entry name" value="PIERCER OF MICROTUBULE WALL 1 PROTEIN"/>
    <property type="match status" value="1"/>
</dbReference>
<sequence length="150" mass="16798">MSGSQNSKDQQPGFCSATCTDKASLQREIQKPELKTSDVFTTCNLPKRFEHPHWFNGYGSQVSNQHPFYRTSSSMHSVPTSFFPKSQSFSNYLAQAGMYRNYSLNTGQDRIHSVSSVFFPAGQTFTNRLTGAGMYRNYSLNTGMDPAGYS</sequence>
<evidence type="ECO:0000256" key="6">
    <source>
        <dbReference type="ARBA" id="ARBA00038014"/>
    </source>
</evidence>
<evidence type="ECO:0000256" key="3">
    <source>
        <dbReference type="ARBA" id="ARBA00022490"/>
    </source>
</evidence>
<evidence type="ECO:0000256" key="4">
    <source>
        <dbReference type="ARBA" id="ARBA00023212"/>
    </source>
</evidence>
<dbReference type="GO" id="GO:0035082">
    <property type="term" value="P:axoneme assembly"/>
    <property type="evidence" value="ECO:0007669"/>
    <property type="project" value="InterPro"/>
</dbReference>
<dbReference type="InterPro" id="IPR026507">
    <property type="entry name" value="PIRC1/2"/>
</dbReference>
<evidence type="ECO:0000313" key="8">
    <source>
        <dbReference type="Proteomes" id="UP000037510"/>
    </source>
</evidence>
<evidence type="ECO:0000313" key="7">
    <source>
        <dbReference type="EMBL" id="KOB75975.1"/>
    </source>
</evidence>
<comment type="similarity">
    <text evidence="6">Belongs to the PIERCE1 family.</text>
</comment>
<keyword evidence="5" id="KW-0966">Cell projection</keyword>
<protein>
    <submittedName>
        <fullName evidence="7">Uncharacterized protein</fullName>
    </submittedName>
</protein>
<dbReference type="AlphaFoldDB" id="A0A0L7LKL7"/>
<dbReference type="PANTHER" id="PTHR20899">
    <property type="entry name" value="PIERCE HOMOLOG"/>
    <property type="match status" value="1"/>
</dbReference>
<gene>
    <name evidence="7" type="ORF">OBRU01_01624</name>
</gene>